<dbReference type="Proteomes" id="UP001316803">
    <property type="component" value="Unassembled WGS sequence"/>
</dbReference>
<dbReference type="EMBL" id="JAKLMC020000021">
    <property type="protein sequence ID" value="KAK5951285.1"/>
    <property type="molecule type" value="Genomic_DNA"/>
</dbReference>
<feature type="region of interest" description="Disordered" evidence="1">
    <location>
        <begin position="113"/>
        <end position="138"/>
    </location>
</feature>
<feature type="compositionally biased region" description="Basic and acidic residues" evidence="1">
    <location>
        <begin position="260"/>
        <end position="274"/>
    </location>
</feature>
<sequence>MAGTKRRYTIYARDIAPTGSDAPLIPPREDVQALTNDESSASHIENENRRLKALLEQHGIFDSASSAIAPTRRHTQDVGKQYSAQEAFVDVMTLPDSWALQDDGKGHTSIERTAKHTNRRAGPGSLGALSPTETSSIVSTKNVRMSNRNSFGGSPWENHKSVSAMPPLHDAIKPEPKATVSTENILPEVSERYVQLGLGRSMLGPELKGSSSLQAEASILTDLSQEDEIAKSTIRISPDQISPEVIVSGQQRSQTCDGLTNDKKLEGDKSEHPQSVHELLPASAPFEHARITFDVFSKSVKMNVRSDIDPRKRWLPNAIVSAIRACREGDMALHRFLNRKQFPEFWFCARQPEQYKNILSYSICRRATVVEVSLPFTLFLHRRSTKIISADQGLV</sequence>
<organism evidence="2 3">
    <name type="scientific">Knufia fluminis</name>
    <dbReference type="NCBI Taxonomy" id="191047"/>
    <lineage>
        <taxon>Eukaryota</taxon>
        <taxon>Fungi</taxon>
        <taxon>Dikarya</taxon>
        <taxon>Ascomycota</taxon>
        <taxon>Pezizomycotina</taxon>
        <taxon>Eurotiomycetes</taxon>
        <taxon>Chaetothyriomycetidae</taxon>
        <taxon>Chaetothyriales</taxon>
        <taxon>Trichomeriaceae</taxon>
        <taxon>Knufia</taxon>
    </lineage>
</organism>
<feature type="compositionally biased region" description="Polar residues" evidence="1">
    <location>
        <begin position="249"/>
        <end position="258"/>
    </location>
</feature>
<evidence type="ECO:0000313" key="3">
    <source>
        <dbReference type="Proteomes" id="UP001316803"/>
    </source>
</evidence>
<name>A0AAN8EK08_9EURO</name>
<proteinExistence type="predicted"/>
<evidence type="ECO:0000256" key="1">
    <source>
        <dbReference type="SAM" id="MobiDB-lite"/>
    </source>
</evidence>
<evidence type="ECO:0000313" key="2">
    <source>
        <dbReference type="EMBL" id="KAK5951285.1"/>
    </source>
</evidence>
<reference evidence="2 3" key="1">
    <citation type="submission" date="2022-12" db="EMBL/GenBank/DDBJ databases">
        <title>Genomic features and morphological characterization of a novel Knufia sp. strain isolated from spacecraft assembly facility.</title>
        <authorList>
            <person name="Teixeira M."/>
            <person name="Chander A.M."/>
            <person name="Stajich J.E."/>
            <person name="Venkateswaran K."/>
        </authorList>
    </citation>
    <scope>NUCLEOTIDE SEQUENCE [LARGE SCALE GENOMIC DNA]</scope>
    <source>
        <strain evidence="2 3">FJI-L2-BK-P2</strain>
    </source>
</reference>
<accession>A0AAN8EK08</accession>
<dbReference type="AlphaFoldDB" id="A0AAN8EK08"/>
<comment type="caution">
    <text evidence="2">The sequence shown here is derived from an EMBL/GenBank/DDBJ whole genome shotgun (WGS) entry which is preliminary data.</text>
</comment>
<feature type="region of interest" description="Disordered" evidence="1">
    <location>
        <begin position="249"/>
        <end position="274"/>
    </location>
</feature>
<protein>
    <submittedName>
        <fullName evidence="2">Uncharacterized protein</fullName>
    </submittedName>
</protein>
<gene>
    <name evidence="2" type="ORF">OHC33_007703</name>
</gene>
<keyword evidence="3" id="KW-1185">Reference proteome</keyword>